<reference evidence="2 3" key="1">
    <citation type="journal article" date="2009" name="Nature">
        <title>The Sorghum bicolor genome and the diversification of grasses.</title>
        <authorList>
            <person name="Paterson A.H."/>
            <person name="Bowers J.E."/>
            <person name="Bruggmann R."/>
            <person name="Dubchak I."/>
            <person name="Grimwood J."/>
            <person name="Gundlach H."/>
            <person name="Haberer G."/>
            <person name="Hellsten U."/>
            <person name="Mitros T."/>
            <person name="Poliakov A."/>
            <person name="Schmutz J."/>
            <person name="Spannagl M."/>
            <person name="Tang H."/>
            <person name="Wang X."/>
            <person name="Wicker T."/>
            <person name="Bharti A.K."/>
            <person name="Chapman J."/>
            <person name="Feltus F.A."/>
            <person name="Gowik U."/>
            <person name="Grigoriev I.V."/>
            <person name="Lyons E."/>
            <person name="Maher C.A."/>
            <person name="Martis M."/>
            <person name="Narechania A."/>
            <person name="Otillar R.P."/>
            <person name="Penning B.W."/>
            <person name="Salamov A.A."/>
            <person name="Wang Y."/>
            <person name="Zhang L."/>
            <person name="Carpita N.C."/>
            <person name="Freeling M."/>
            <person name="Gingle A.R."/>
            <person name="Hash C.T."/>
            <person name="Keller B."/>
            <person name="Klein P."/>
            <person name="Kresovich S."/>
            <person name="McCann M.C."/>
            <person name="Ming R."/>
            <person name="Peterson D.G."/>
            <person name="Mehboob-ur-Rahman"/>
            <person name="Ware D."/>
            <person name="Westhoff P."/>
            <person name="Mayer K.F."/>
            <person name="Messing J."/>
            <person name="Rokhsar D.S."/>
        </authorList>
    </citation>
    <scope>NUCLEOTIDE SEQUENCE [LARGE SCALE GENOMIC DNA]</scope>
    <source>
        <strain evidence="3">cv. BTx623</strain>
    </source>
</reference>
<dbReference type="Proteomes" id="UP000000768">
    <property type="component" value="Chromosome 9"/>
</dbReference>
<proteinExistence type="predicted"/>
<feature type="compositionally biased region" description="Basic and acidic residues" evidence="1">
    <location>
        <begin position="58"/>
        <end position="71"/>
    </location>
</feature>
<feature type="compositionally biased region" description="Basic residues" evidence="1">
    <location>
        <begin position="1"/>
        <end position="26"/>
    </location>
</feature>
<gene>
    <name evidence="2" type="ORF">SORBI_3009G070900</name>
</gene>
<evidence type="ECO:0000313" key="2">
    <source>
        <dbReference type="EMBL" id="KXG21494.1"/>
    </source>
</evidence>
<evidence type="ECO:0000313" key="3">
    <source>
        <dbReference type="Proteomes" id="UP000000768"/>
    </source>
</evidence>
<organism evidence="2 3">
    <name type="scientific">Sorghum bicolor</name>
    <name type="common">Sorghum</name>
    <name type="synonym">Sorghum vulgare</name>
    <dbReference type="NCBI Taxonomy" id="4558"/>
    <lineage>
        <taxon>Eukaryota</taxon>
        <taxon>Viridiplantae</taxon>
        <taxon>Streptophyta</taxon>
        <taxon>Embryophyta</taxon>
        <taxon>Tracheophyta</taxon>
        <taxon>Spermatophyta</taxon>
        <taxon>Magnoliopsida</taxon>
        <taxon>Liliopsida</taxon>
        <taxon>Poales</taxon>
        <taxon>Poaceae</taxon>
        <taxon>PACMAD clade</taxon>
        <taxon>Panicoideae</taxon>
        <taxon>Andropogonodae</taxon>
        <taxon>Andropogoneae</taxon>
        <taxon>Sorghinae</taxon>
        <taxon>Sorghum</taxon>
    </lineage>
</organism>
<sequence>MRRPAASHPWIHRRRRKPPSHRRRRASPSTAAAGLAPPPSAAARSGQRARWPSSSSRSSRERLASCRRADATRLWCGSTASQRRQLPLSLADPPHKARPLHQLWRQGSIPPLMAAPASAGRQPLAGGMAIGDWGQIRWC</sequence>
<evidence type="ECO:0000256" key="1">
    <source>
        <dbReference type="SAM" id="MobiDB-lite"/>
    </source>
</evidence>
<protein>
    <submittedName>
        <fullName evidence="2">Uncharacterized protein</fullName>
    </submittedName>
</protein>
<accession>A0A1B6P748</accession>
<reference evidence="3" key="2">
    <citation type="journal article" date="2018" name="Plant J.">
        <title>The Sorghum bicolor reference genome: improved assembly, gene annotations, a transcriptome atlas, and signatures of genome organization.</title>
        <authorList>
            <person name="McCormick R.F."/>
            <person name="Truong S.K."/>
            <person name="Sreedasyam A."/>
            <person name="Jenkins J."/>
            <person name="Shu S."/>
            <person name="Sims D."/>
            <person name="Kennedy M."/>
            <person name="Amirebrahimi M."/>
            <person name="Weers B.D."/>
            <person name="McKinley B."/>
            <person name="Mattison A."/>
            <person name="Morishige D.T."/>
            <person name="Grimwood J."/>
            <person name="Schmutz J."/>
            <person name="Mullet J.E."/>
        </authorList>
    </citation>
    <scope>NUCLEOTIDE SEQUENCE [LARGE SCALE GENOMIC DNA]</scope>
    <source>
        <strain evidence="3">cv. BTx623</strain>
    </source>
</reference>
<dbReference type="EMBL" id="CM000768">
    <property type="protein sequence ID" value="KXG21494.1"/>
    <property type="molecule type" value="Genomic_DNA"/>
</dbReference>
<name>A0A1B6P748_SORBI</name>
<dbReference type="AlphaFoldDB" id="A0A1B6P748"/>
<feature type="region of interest" description="Disordered" evidence="1">
    <location>
        <begin position="1"/>
        <end position="97"/>
    </location>
</feature>
<keyword evidence="3" id="KW-1185">Reference proteome</keyword>
<dbReference type="Gramene" id="KXG21494">
    <property type="protein sequence ID" value="KXG21494"/>
    <property type="gene ID" value="SORBI_3009G070900"/>
</dbReference>
<dbReference type="InParanoid" id="A0A1B6P748"/>
<feature type="compositionally biased region" description="Low complexity" evidence="1">
    <location>
        <begin position="27"/>
        <end position="57"/>
    </location>
</feature>